<dbReference type="EMBL" id="WUQX01000001">
    <property type="protein sequence ID" value="MXP78062.1"/>
    <property type="molecule type" value="Genomic_DNA"/>
</dbReference>
<dbReference type="InterPro" id="IPR023214">
    <property type="entry name" value="HAD_sf"/>
</dbReference>
<name>A0A7X3MKS7_9FIRM</name>
<sequence>MERELTLSTLPKTWVFDLDGTLLKHNGYKTDGEDTLLSGAKEFLDGLPEEDKIVIFTSRIKEYREQTLQFLEKHSVRFDEILFEMPMGERIVVNDRKPSGLDMAVAVNVERDEFELPTIRREK</sequence>
<dbReference type="InterPro" id="IPR036412">
    <property type="entry name" value="HAD-like_sf"/>
</dbReference>
<dbReference type="Pfam" id="PF03031">
    <property type="entry name" value="NIF"/>
    <property type="match status" value="1"/>
</dbReference>
<feature type="domain" description="FCP1 homology" evidence="1">
    <location>
        <begin position="12"/>
        <end position="84"/>
    </location>
</feature>
<dbReference type="SUPFAM" id="SSF56784">
    <property type="entry name" value="HAD-like"/>
    <property type="match status" value="1"/>
</dbReference>
<dbReference type="AlphaFoldDB" id="A0A7X3MKS7"/>
<gene>
    <name evidence="2" type="ORF">GN277_22710</name>
</gene>
<evidence type="ECO:0000313" key="3">
    <source>
        <dbReference type="Proteomes" id="UP000460412"/>
    </source>
</evidence>
<reference evidence="2 3" key="1">
    <citation type="submission" date="2019-12" db="EMBL/GenBank/DDBJ databases">
        <title>Sporaefaciens musculi gen. nov., sp. nov., a novel bacterium isolated from the caecum of an obese mouse.</title>
        <authorList>
            <person name="Rasmussen T.S."/>
            <person name="Streidl T."/>
            <person name="Hitch T.C.A."/>
            <person name="Wortmann E."/>
            <person name="Deptula P."/>
            <person name="Hansen M."/>
            <person name="Nielsen D.S."/>
            <person name="Clavel T."/>
            <person name="Vogensen F.K."/>
        </authorList>
    </citation>
    <scope>NUCLEOTIDE SEQUENCE [LARGE SCALE GENOMIC DNA]</scope>
    <source>
        <strain evidence="2 3">WCA-9-b2</strain>
    </source>
</reference>
<protein>
    <recommendedName>
        <fullName evidence="1">FCP1 homology domain-containing protein</fullName>
    </recommendedName>
</protein>
<evidence type="ECO:0000259" key="1">
    <source>
        <dbReference type="Pfam" id="PF03031"/>
    </source>
</evidence>
<evidence type="ECO:0000313" key="2">
    <source>
        <dbReference type="EMBL" id="MXP78062.1"/>
    </source>
</evidence>
<dbReference type="Gene3D" id="3.40.50.1000">
    <property type="entry name" value="HAD superfamily/HAD-like"/>
    <property type="match status" value="1"/>
</dbReference>
<dbReference type="Proteomes" id="UP000460412">
    <property type="component" value="Unassembled WGS sequence"/>
</dbReference>
<accession>A0A7X3MKS7</accession>
<keyword evidence="3" id="KW-1185">Reference proteome</keyword>
<dbReference type="InterPro" id="IPR004274">
    <property type="entry name" value="FCP1_dom"/>
</dbReference>
<organism evidence="2 3">
    <name type="scientific">Sporofaciens musculi</name>
    <dbReference type="NCBI Taxonomy" id="2681861"/>
    <lineage>
        <taxon>Bacteria</taxon>
        <taxon>Bacillati</taxon>
        <taxon>Bacillota</taxon>
        <taxon>Clostridia</taxon>
        <taxon>Lachnospirales</taxon>
        <taxon>Lachnospiraceae</taxon>
        <taxon>Sporofaciens</taxon>
    </lineage>
</organism>
<comment type="caution">
    <text evidence="2">The sequence shown here is derived from an EMBL/GenBank/DDBJ whole genome shotgun (WGS) entry which is preliminary data.</text>
</comment>
<proteinExistence type="predicted"/>